<accession>A0A3D8T2C9</accession>
<dbReference type="Gene3D" id="3.50.50.60">
    <property type="entry name" value="FAD/NAD(P)-binding domain"/>
    <property type="match status" value="1"/>
</dbReference>
<evidence type="ECO:0000313" key="3">
    <source>
        <dbReference type="Proteomes" id="UP000256690"/>
    </source>
</evidence>
<name>A0A3D8T2C9_9EURO</name>
<dbReference type="EMBL" id="PVWQ01000001">
    <property type="protein sequence ID" value="RDW92694.1"/>
    <property type="molecule type" value="Genomic_DNA"/>
</dbReference>
<dbReference type="PANTHER" id="PTHR13847:SF279">
    <property type="entry name" value="FAD DEPENDENT OXIDOREDUCTASE DOMAIN-CONTAINING PROTEIN-RELATED"/>
    <property type="match status" value="1"/>
</dbReference>
<reference evidence="2 3" key="1">
    <citation type="journal article" date="2018" name="IMA Fungus">
        <title>IMA Genome-F 9: Draft genome sequence of Annulohypoxylon stygium, Aspergillus mulundensis, Berkeleyomyces basicola (syn. Thielaviopsis basicola), Ceratocystis smalleyi, two Cercospora beticola strains, Coleophoma cylindrospora, Fusarium fracticaudum, Phialophora cf. hyalina, and Morchella septimelata.</title>
        <authorList>
            <person name="Wingfield B.D."/>
            <person name="Bills G.F."/>
            <person name="Dong Y."/>
            <person name="Huang W."/>
            <person name="Nel W.J."/>
            <person name="Swalarsk-Parry B.S."/>
            <person name="Vaghefi N."/>
            <person name="Wilken P.M."/>
            <person name="An Z."/>
            <person name="de Beer Z.W."/>
            <person name="De Vos L."/>
            <person name="Chen L."/>
            <person name="Duong T.A."/>
            <person name="Gao Y."/>
            <person name="Hammerbacher A."/>
            <person name="Kikkert J.R."/>
            <person name="Li Y."/>
            <person name="Li H."/>
            <person name="Li K."/>
            <person name="Li Q."/>
            <person name="Liu X."/>
            <person name="Ma X."/>
            <person name="Naidoo K."/>
            <person name="Pethybridge S.J."/>
            <person name="Sun J."/>
            <person name="Steenkamp E.T."/>
            <person name="van der Nest M.A."/>
            <person name="van Wyk S."/>
            <person name="Wingfield M.J."/>
            <person name="Xiong C."/>
            <person name="Yue Q."/>
            <person name="Zhang X."/>
        </authorList>
    </citation>
    <scope>NUCLEOTIDE SEQUENCE [LARGE SCALE GENOMIC DNA]</scope>
    <source>
        <strain evidence="2 3">DSM 5745</strain>
    </source>
</reference>
<comment type="caution">
    <text evidence="2">The sequence shown here is derived from an EMBL/GenBank/DDBJ whole genome shotgun (WGS) entry which is preliminary data.</text>
</comment>
<dbReference type="SUPFAM" id="SSF51905">
    <property type="entry name" value="FAD/NAD(P)-binding domain"/>
    <property type="match status" value="1"/>
</dbReference>
<protein>
    <recommendedName>
        <fullName evidence="1">FAD dependent oxidoreductase domain-containing protein</fullName>
    </recommendedName>
</protein>
<dbReference type="Gene3D" id="3.30.9.10">
    <property type="entry name" value="D-Amino Acid Oxidase, subunit A, domain 2"/>
    <property type="match status" value="1"/>
</dbReference>
<dbReference type="GeneID" id="38110386"/>
<proteinExistence type="predicted"/>
<organism evidence="2 3">
    <name type="scientific">Aspergillus mulundensis</name>
    <dbReference type="NCBI Taxonomy" id="1810919"/>
    <lineage>
        <taxon>Eukaryota</taxon>
        <taxon>Fungi</taxon>
        <taxon>Dikarya</taxon>
        <taxon>Ascomycota</taxon>
        <taxon>Pezizomycotina</taxon>
        <taxon>Eurotiomycetes</taxon>
        <taxon>Eurotiomycetidae</taxon>
        <taxon>Eurotiales</taxon>
        <taxon>Aspergillaceae</taxon>
        <taxon>Aspergillus</taxon>
        <taxon>Aspergillus subgen. Nidulantes</taxon>
    </lineage>
</organism>
<sequence>MASSSKPFPVANSITPFWRTEPDTLDSYRSTATLPPTTDIVVIGAGYAGASTTYHLLDQAEPFSRPSIVILEARQVCSGATGRNGGHLKPDVYNFVGTVAETHGVEAAAELAAFETAHIPAIEAVVAKEKIACDLVVAQAHDVQLDEAHTEKLRKAYDTLLASGSEATKTAAFTTDMEAEMVSGVKGAKSCFSYKAGRLWPYKFIVGLLKKCIAKGANLQTNTPVVEVSKSENGWTVKTERGSIQAKQVVFASNAYTSGIAPEYANKIVPVRGICSRVVVPNPPHPLSPTLDSSYTVRIKEGIYEYLVPRPDGSIIIGGARSVYVQDLKNWYNVTDDSRLIEPARHHFEGYMQKYFHGWEDTGAYMDRVWTGIMGYTTDSLPHVGRVPGKEGQFVVAGFNGHGMPQIFLSAKGVAQMILKGTEFEETGVPAIFKTTKERLDSTQNTILSASHLKETETEAKGPVVDAK</sequence>
<dbReference type="OrthoDB" id="429143at2759"/>
<dbReference type="GO" id="GO:0005737">
    <property type="term" value="C:cytoplasm"/>
    <property type="evidence" value="ECO:0007669"/>
    <property type="project" value="TreeGrafter"/>
</dbReference>
<gene>
    <name evidence="2" type="ORF">DSM5745_00016</name>
</gene>
<dbReference type="AlphaFoldDB" id="A0A3D8T2C9"/>
<dbReference type="InterPro" id="IPR006076">
    <property type="entry name" value="FAD-dep_OxRdtase"/>
</dbReference>
<dbReference type="RefSeq" id="XP_026607877.1">
    <property type="nucleotide sequence ID" value="XM_026742032.1"/>
</dbReference>
<dbReference type="STRING" id="1810919.A0A3D8T2C9"/>
<dbReference type="PANTHER" id="PTHR13847">
    <property type="entry name" value="SARCOSINE DEHYDROGENASE-RELATED"/>
    <property type="match status" value="1"/>
</dbReference>
<dbReference type="InterPro" id="IPR036188">
    <property type="entry name" value="FAD/NAD-bd_sf"/>
</dbReference>
<dbReference type="Proteomes" id="UP000256690">
    <property type="component" value="Unassembled WGS sequence"/>
</dbReference>
<dbReference type="Pfam" id="PF01266">
    <property type="entry name" value="DAO"/>
    <property type="match status" value="1"/>
</dbReference>
<evidence type="ECO:0000259" key="1">
    <source>
        <dbReference type="Pfam" id="PF01266"/>
    </source>
</evidence>
<feature type="domain" description="FAD dependent oxidoreductase" evidence="1">
    <location>
        <begin position="39"/>
        <end position="417"/>
    </location>
</feature>
<evidence type="ECO:0000313" key="2">
    <source>
        <dbReference type="EMBL" id="RDW92694.1"/>
    </source>
</evidence>
<keyword evidence="3" id="KW-1185">Reference proteome</keyword>